<feature type="signal peptide" evidence="5">
    <location>
        <begin position="1"/>
        <end position="22"/>
    </location>
</feature>
<evidence type="ECO:0000256" key="3">
    <source>
        <dbReference type="ARBA" id="ARBA00022729"/>
    </source>
</evidence>
<keyword evidence="2" id="KW-0964">Secreted</keyword>
<dbReference type="PANTHER" id="PTHR15031:SF4">
    <property type="entry name" value="CARTILAGE INTERMEDIATE LAYER PROTEIN 1"/>
    <property type="match status" value="1"/>
</dbReference>
<evidence type="ECO:0000256" key="4">
    <source>
        <dbReference type="ARBA" id="ARBA00023180"/>
    </source>
</evidence>
<feature type="domain" description="WxxW" evidence="6">
    <location>
        <begin position="130"/>
        <end position="213"/>
    </location>
</feature>
<organism evidence="7 8">
    <name type="scientific">Cynoglossus semilaevis</name>
    <name type="common">Tongue sole</name>
    <dbReference type="NCBI Taxonomy" id="244447"/>
    <lineage>
        <taxon>Eukaryota</taxon>
        <taxon>Metazoa</taxon>
        <taxon>Chordata</taxon>
        <taxon>Craniata</taxon>
        <taxon>Vertebrata</taxon>
        <taxon>Euteleostomi</taxon>
        <taxon>Actinopterygii</taxon>
        <taxon>Neopterygii</taxon>
        <taxon>Teleostei</taxon>
        <taxon>Neoteleostei</taxon>
        <taxon>Acanthomorphata</taxon>
        <taxon>Carangaria</taxon>
        <taxon>Pleuronectiformes</taxon>
        <taxon>Pleuronectoidei</taxon>
        <taxon>Cynoglossidae</taxon>
        <taxon>Cynoglossinae</taxon>
        <taxon>Cynoglossus</taxon>
    </lineage>
</organism>
<name>A0A3P8X6H0_CYNSE</name>
<dbReference type="GeneTree" id="ENSGT00390000008152"/>
<reference evidence="7" key="2">
    <citation type="submission" date="2025-08" db="UniProtKB">
        <authorList>
            <consortium name="Ensembl"/>
        </authorList>
    </citation>
    <scope>IDENTIFICATION</scope>
</reference>
<dbReference type="Proteomes" id="UP000265120">
    <property type="component" value="Chromosome 6"/>
</dbReference>
<feature type="domain" description="WxxW" evidence="6">
    <location>
        <begin position="34"/>
        <end position="117"/>
    </location>
</feature>
<dbReference type="PANTHER" id="PTHR15031">
    <property type="entry name" value="CARTILAGE INTERMEDIATE LAYER PROTEIN CLIP"/>
    <property type="match status" value="1"/>
</dbReference>
<dbReference type="Ensembl" id="ENSCSET00000033744.1">
    <property type="protein sequence ID" value="ENSCSEP00000033310.1"/>
    <property type="gene ID" value="ENSCSEG00000021379.1"/>
</dbReference>
<feature type="chain" id="PRO_5018052802" evidence="5">
    <location>
        <begin position="23"/>
        <end position="665"/>
    </location>
</feature>
<evidence type="ECO:0000256" key="1">
    <source>
        <dbReference type="ARBA" id="ARBA00004613"/>
    </source>
</evidence>
<dbReference type="InterPro" id="IPR039675">
    <property type="entry name" value="CILP1/CILP2"/>
</dbReference>
<evidence type="ECO:0000313" key="8">
    <source>
        <dbReference type="Proteomes" id="UP000265120"/>
    </source>
</evidence>
<evidence type="ECO:0000259" key="6">
    <source>
        <dbReference type="Pfam" id="PF13330"/>
    </source>
</evidence>
<proteinExistence type="predicted"/>
<dbReference type="InterPro" id="IPR025155">
    <property type="entry name" value="WxxW_domain"/>
</dbReference>
<keyword evidence="8" id="KW-1185">Reference proteome</keyword>
<keyword evidence="4" id="KW-0325">Glycoprotein</keyword>
<feature type="domain" description="WxxW" evidence="6">
    <location>
        <begin position="226"/>
        <end position="309"/>
    </location>
</feature>
<feature type="domain" description="WxxW" evidence="6">
    <location>
        <begin position="418"/>
        <end position="501"/>
    </location>
</feature>
<comment type="subcellular location">
    <subcellularLocation>
        <location evidence="1">Secreted</location>
    </subcellularLocation>
</comment>
<dbReference type="GO" id="GO:0005576">
    <property type="term" value="C:extracellular region"/>
    <property type="evidence" value="ECO:0007669"/>
    <property type="project" value="UniProtKB-SubCell"/>
</dbReference>
<feature type="domain" description="WxxW" evidence="6">
    <location>
        <begin position="322"/>
        <end position="405"/>
    </location>
</feature>
<reference evidence="7 8" key="1">
    <citation type="journal article" date="2014" name="Nat. Genet.">
        <title>Whole-genome sequence of a flatfish provides insights into ZW sex chromosome evolution and adaptation to a benthic lifestyle.</title>
        <authorList>
            <person name="Chen S."/>
            <person name="Zhang G."/>
            <person name="Shao C."/>
            <person name="Huang Q."/>
            <person name="Liu G."/>
            <person name="Zhang P."/>
            <person name="Song W."/>
            <person name="An N."/>
            <person name="Chalopin D."/>
            <person name="Volff J.N."/>
            <person name="Hong Y."/>
            <person name="Li Q."/>
            <person name="Sha Z."/>
            <person name="Zhou H."/>
            <person name="Xie M."/>
            <person name="Yu Q."/>
            <person name="Liu Y."/>
            <person name="Xiang H."/>
            <person name="Wang N."/>
            <person name="Wu K."/>
            <person name="Yang C."/>
            <person name="Zhou Q."/>
            <person name="Liao X."/>
            <person name="Yang L."/>
            <person name="Hu Q."/>
            <person name="Zhang J."/>
            <person name="Meng L."/>
            <person name="Jin L."/>
            <person name="Tian Y."/>
            <person name="Lian J."/>
            <person name="Yang J."/>
            <person name="Miao G."/>
            <person name="Liu S."/>
            <person name="Liang Z."/>
            <person name="Yan F."/>
            <person name="Li Y."/>
            <person name="Sun B."/>
            <person name="Zhang H."/>
            <person name="Zhang J."/>
            <person name="Zhu Y."/>
            <person name="Du M."/>
            <person name="Zhao Y."/>
            <person name="Schartl M."/>
            <person name="Tang Q."/>
            <person name="Wang J."/>
        </authorList>
    </citation>
    <scope>NUCLEOTIDE SEQUENCE</scope>
</reference>
<feature type="domain" description="WxxW" evidence="6">
    <location>
        <begin position="514"/>
        <end position="597"/>
    </location>
</feature>
<evidence type="ECO:0000256" key="2">
    <source>
        <dbReference type="ARBA" id="ARBA00022525"/>
    </source>
</evidence>
<dbReference type="InParanoid" id="A0A3P8X6H0"/>
<sequence>MGRVLVTLVALLLLEISQPGSATGSHDVASAVCWTQWFNRDDPSGSGDWETLADLCREYPGEVCHNPLQIQIKTVSGGSMDSTGDRIHAADTTTGLVCKNTEQERGLCSDYMVRFQCPDSFCIDREFTCWTTWFNRDDPSGLGDWETVTDLCRENPGQICQDPIEIQVKTTSGASMDSTGDVIFVANTNSGFVCRNADQESGTCEDYTVRFKCPISFCVNNDAICWTPWFNRDDPNGSGDWETLTELKKQNLGKICDSPLQIEVQTTSGDSMDSTGDTIDVADVHTGFVCKNSEQTSGKCQDYEVRFQCPNSYCITTESTCWTNWFNRDDPSGTGDWETFEELSDENRGKICSSPFEIQVQTTSGLSVASTGDTIYAANARIGFVCKNSDQTSGKCQDYTVRFRCPDSFCPDTGPNCWTHWFDRDDPSGNGDSEMLADLRREHPGQICDSPLQIQVKTTSGDSMESTGDRIDVADATSGFACENADQDSGKCQDYTVRFQCPNSFCTTASSNCWSKWFDRDDPGGTGDWETLTELCKEKPGEICTNPLSIQVKTVSGNSMESTGDTIDVADKTTGFVCKNSDQTSGICQDYTVRFQCPESFCSQPSSNCWSKWFDRDDPGGTGDWETLTELRKEKPGEICTNPLGIQVKTVSGNSMESTGDTIDV</sequence>
<protein>
    <submittedName>
        <fullName evidence="7">Mucin-5AC-like</fullName>
    </submittedName>
</protein>
<accession>A0A3P8X6H0</accession>
<dbReference type="RefSeq" id="XP_016888340.1">
    <property type="nucleotide sequence ID" value="XM_017032851.2"/>
</dbReference>
<dbReference type="OMA" id="ICENTPD"/>
<reference evidence="7" key="3">
    <citation type="submission" date="2025-09" db="UniProtKB">
        <authorList>
            <consortium name="Ensembl"/>
        </authorList>
    </citation>
    <scope>IDENTIFICATION</scope>
</reference>
<dbReference type="OrthoDB" id="6049857at2759"/>
<feature type="domain" description="WxxW" evidence="6">
    <location>
        <begin position="610"/>
        <end position="664"/>
    </location>
</feature>
<dbReference type="AlphaFoldDB" id="A0A3P8X6H0"/>
<dbReference type="Pfam" id="PF13330">
    <property type="entry name" value="Mucin2_WxxW"/>
    <property type="match status" value="7"/>
</dbReference>
<keyword evidence="3 5" id="KW-0732">Signal</keyword>
<evidence type="ECO:0000313" key="7">
    <source>
        <dbReference type="Ensembl" id="ENSCSEP00000033310.1"/>
    </source>
</evidence>
<evidence type="ECO:0000256" key="5">
    <source>
        <dbReference type="SAM" id="SignalP"/>
    </source>
</evidence>
<dbReference type="GeneID" id="103379598"/>